<gene>
    <name evidence="2" type="ORF">AK812_SmicGene44107</name>
</gene>
<feature type="compositionally biased region" description="Polar residues" evidence="1">
    <location>
        <begin position="606"/>
        <end position="615"/>
    </location>
</feature>
<evidence type="ECO:0000313" key="2">
    <source>
        <dbReference type="EMBL" id="OLP76015.1"/>
    </source>
</evidence>
<dbReference type="InterPro" id="IPR029063">
    <property type="entry name" value="SAM-dependent_MTases_sf"/>
</dbReference>
<accession>A0A1Q9BZC1</accession>
<dbReference type="Proteomes" id="UP000186817">
    <property type="component" value="Unassembled WGS sequence"/>
</dbReference>
<protein>
    <submittedName>
        <fullName evidence="2">Uncharacterized protein</fullName>
    </submittedName>
</protein>
<feature type="compositionally biased region" description="Acidic residues" evidence="1">
    <location>
        <begin position="535"/>
        <end position="544"/>
    </location>
</feature>
<evidence type="ECO:0000313" key="3">
    <source>
        <dbReference type="Proteomes" id="UP000186817"/>
    </source>
</evidence>
<organism evidence="2 3">
    <name type="scientific">Symbiodinium microadriaticum</name>
    <name type="common">Dinoflagellate</name>
    <name type="synonym">Zooxanthella microadriatica</name>
    <dbReference type="NCBI Taxonomy" id="2951"/>
    <lineage>
        <taxon>Eukaryota</taxon>
        <taxon>Sar</taxon>
        <taxon>Alveolata</taxon>
        <taxon>Dinophyceae</taxon>
        <taxon>Suessiales</taxon>
        <taxon>Symbiodiniaceae</taxon>
        <taxon>Symbiodinium</taxon>
    </lineage>
</organism>
<evidence type="ECO:0000256" key="1">
    <source>
        <dbReference type="SAM" id="MobiDB-lite"/>
    </source>
</evidence>
<comment type="caution">
    <text evidence="2">The sequence shown here is derived from an EMBL/GenBank/DDBJ whole genome shotgun (WGS) entry which is preliminary data.</text>
</comment>
<proteinExistence type="predicted"/>
<dbReference type="EMBL" id="LSRX01002170">
    <property type="protein sequence ID" value="OLP76015.1"/>
    <property type="molecule type" value="Genomic_DNA"/>
</dbReference>
<dbReference type="OrthoDB" id="421937at2759"/>
<reference evidence="2 3" key="1">
    <citation type="submission" date="2016-02" db="EMBL/GenBank/DDBJ databases">
        <title>Genome analysis of coral dinoflagellate symbionts highlights evolutionary adaptations to a symbiotic lifestyle.</title>
        <authorList>
            <person name="Aranda M."/>
            <person name="Li Y."/>
            <person name="Liew Y.J."/>
            <person name="Baumgarten S."/>
            <person name="Simakov O."/>
            <person name="Wilson M."/>
            <person name="Piel J."/>
            <person name="Ashoor H."/>
            <person name="Bougouffa S."/>
            <person name="Bajic V.B."/>
            <person name="Ryu T."/>
            <person name="Ravasi T."/>
            <person name="Bayer T."/>
            <person name="Micklem G."/>
            <person name="Kim H."/>
            <person name="Bhak J."/>
            <person name="Lajeunesse T.C."/>
            <person name="Voolstra C.R."/>
        </authorList>
    </citation>
    <scope>NUCLEOTIDE SEQUENCE [LARGE SCALE GENOMIC DNA]</scope>
    <source>
        <strain evidence="2 3">CCMP2467</strain>
    </source>
</reference>
<sequence>MEQLLPDEWQWGALPEESESEALARGSGSSACFESYKQLFDWPALFLDKLSDDQIAELVRKARNGICLVTDYSGLGSPETALHFLFQALGTRLGDPDMPQKLRLMRASDCDVHCRRILLGQPAGVGEPGACCVLGDMLDRCPSELVTECEALLQDCRGQAKEAIETDGLRPEEACRSWGRKFVDQAIQIMSKNSQTKNPWCYRHLQSQCACNSAVPEEMLSMAVAGVTCVDWSAIGLKGGWLGDSAIAFLAWARERHLYQERIILIECTPAIDVATIQEIFFEYTMVVFDICPSMLGIPVHRRRAYMILLRSSDLAWHTDCAQDPATAWRELFCQKTWIDCAEFGSAPTELVEQQARILALARGFPATSASGSAWKPKALLSSAVRDRIRDWEALVRMQLSLQPGQVASRIMNSTQNPERCPITKLCPTLLTKSRLWSMRHQRHLLLAEMCEIQGFACLTSSQYPCPFRAEVLESDLGKKGAIPDGAMRRMIGNGMHMHCIGAMILFALSCTTKVPAVQTQVPVPAAVQIKEEPSESSESESESESALPEPAPTTPPKLGDVAPAAALWNPDLPPPPAPPLKVGLDDLPGLAESELTDRHRRMNERSATASSHDGATTEPEPQLELERARKVRLESDLALDDSFESASDAAFLVFEVRRSEMPFLEALELWSSEPGAPELTDDDKGEVGVCCNDIAPSDALALLL</sequence>
<dbReference type="AlphaFoldDB" id="A0A1Q9BZC1"/>
<feature type="region of interest" description="Disordered" evidence="1">
    <location>
        <begin position="603"/>
        <end position="625"/>
    </location>
</feature>
<dbReference type="SUPFAM" id="SSF53335">
    <property type="entry name" value="S-adenosyl-L-methionine-dependent methyltransferases"/>
    <property type="match status" value="1"/>
</dbReference>
<keyword evidence="3" id="KW-1185">Reference proteome</keyword>
<feature type="region of interest" description="Disordered" evidence="1">
    <location>
        <begin position="530"/>
        <end position="588"/>
    </location>
</feature>
<name>A0A1Q9BZC1_SYMMI</name>